<dbReference type="HOGENOM" id="CLU_2975195_0_0_10"/>
<sequence length="58" mass="6615">MFIFNGLHNPKIMRTFEPKMLADRHRTTADSFQGLKRDGCKAEISESTDIEEEITLGS</sequence>
<evidence type="ECO:0000313" key="1">
    <source>
        <dbReference type="EMBL" id="EEC97766.1"/>
    </source>
</evidence>
<reference evidence="1 2" key="2">
    <citation type="submission" date="2008-10" db="EMBL/GenBank/DDBJ databases">
        <authorList>
            <person name="Fulton L."/>
            <person name="Clifton S."/>
            <person name="Fulton B."/>
            <person name="Xu J."/>
            <person name="Minx P."/>
            <person name="Pepin K.H."/>
            <person name="Johnson M."/>
            <person name="Bhonagiri V."/>
            <person name="Nash W.E."/>
            <person name="Mardis E.R."/>
            <person name="Wilson R.K."/>
        </authorList>
    </citation>
    <scope>NUCLEOTIDE SEQUENCE [LARGE SCALE GENOMIC DNA]</scope>
    <source>
        <strain evidence="1 2">DSM 18315</strain>
    </source>
</reference>
<accession>B7B722</accession>
<evidence type="ECO:0000313" key="2">
    <source>
        <dbReference type="Proteomes" id="UP000005510"/>
    </source>
</evidence>
<gene>
    <name evidence="1" type="ORF">PRABACTJOHN_00818</name>
</gene>
<dbReference type="Proteomes" id="UP000005510">
    <property type="component" value="Unassembled WGS sequence"/>
</dbReference>
<dbReference type="STRING" id="537006.PRABACTJOHN_00818"/>
<protein>
    <submittedName>
        <fullName evidence="1">Uncharacterized protein</fullName>
    </submittedName>
</protein>
<organism evidence="1 2">
    <name type="scientific">Parabacteroides johnsonii DSM 18315</name>
    <dbReference type="NCBI Taxonomy" id="537006"/>
    <lineage>
        <taxon>Bacteria</taxon>
        <taxon>Pseudomonadati</taxon>
        <taxon>Bacteroidota</taxon>
        <taxon>Bacteroidia</taxon>
        <taxon>Bacteroidales</taxon>
        <taxon>Tannerellaceae</taxon>
        <taxon>Parabacteroides</taxon>
    </lineage>
</organism>
<dbReference type="EMBL" id="ABYH01000056">
    <property type="protein sequence ID" value="EEC97766.1"/>
    <property type="molecule type" value="Genomic_DNA"/>
</dbReference>
<dbReference type="AlphaFoldDB" id="B7B722"/>
<proteinExistence type="predicted"/>
<name>B7B722_9BACT</name>
<reference evidence="1 2" key="1">
    <citation type="submission" date="2008-10" db="EMBL/GenBank/DDBJ databases">
        <title>Draft genome sequence of Parabacteroides johnsonii (DSM 18315).</title>
        <authorList>
            <person name="Sudarsanam P."/>
            <person name="Ley R."/>
            <person name="Guruge J."/>
            <person name="Turnbaugh P.J."/>
            <person name="Mahowald M."/>
            <person name="Liep D."/>
            <person name="Gordon J."/>
        </authorList>
    </citation>
    <scope>NUCLEOTIDE SEQUENCE [LARGE SCALE GENOMIC DNA]</scope>
    <source>
        <strain evidence="1 2">DSM 18315</strain>
    </source>
</reference>
<comment type="caution">
    <text evidence="1">The sequence shown here is derived from an EMBL/GenBank/DDBJ whole genome shotgun (WGS) entry which is preliminary data.</text>
</comment>